<dbReference type="InterPro" id="IPR014266">
    <property type="entry name" value="PEP-CTERM_TPR_PrsT"/>
</dbReference>
<evidence type="ECO:0000256" key="1">
    <source>
        <dbReference type="ARBA" id="ARBA00022737"/>
    </source>
</evidence>
<dbReference type="Pfam" id="PF13432">
    <property type="entry name" value="TPR_16"/>
    <property type="match status" value="4"/>
</dbReference>
<dbReference type="PANTHER" id="PTHR45586">
    <property type="entry name" value="TPR REPEAT-CONTAINING PROTEIN PA4667"/>
    <property type="match status" value="1"/>
</dbReference>
<name>A0A1I4R5U2_9BURK</name>
<feature type="region of interest" description="Disordered" evidence="4">
    <location>
        <begin position="1"/>
        <end position="32"/>
    </location>
</feature>
<dbReference type="PROSITE" id="PS50005">
    <property type="entry name" value="TPR"/>
    <property type="match status" value="2"/>
</dbReference>
<feature type="compositionally biased region" description="Low complexity" evidence="4">
    <location>
        <begin position="1"/>
        <end position="28"/>
    </location>
</feature>
<dbReference type="SUPFAM" id="SSF48452">
    <property type="entry name" value="TPR-like"/>
    <property type="match status" value="4"/>
</dbReference>
<accession>A0A1I4R5U2</accession>
<dbReference type="InterPro" id="IPR011990">
    <property type="entry name" value="TPR-like_helical_dom_sf"/>
</dbReference>
<dbReference type="NCBIfam" id="TIGR02917">
    <property type="entry name" value="PEP_TPR_lipo"/>
    <property type="match status" value="1"/>
</dbReference>
<reference evidence="5 6" key="1">
    <citation type="submission" date="2016-10" db="EMBL/GenBank/DDBJ databases">
        <authorList>
            <person name="de Groot N.N."/>
        </authorList>
    </citation>
    <scope>NUCLEOTIDE SEQUENCE [LARGE SCALE GENOMIC DNA]</scope>
    <source>
        <strain evidence="5 6">ATCC 43154</strain>
    </source>
</reference>
<feature type="repeat" description="TPR" evidence="3">
    <location>
        <begin position="398"/>
        <end position="431"/>
    </location>
</feature>
<dbReference type="SMART" id="SM00028">
    <property type="entry name" value="TPR"/>
    <property type="match status" value="17"/>
</dbReference>
<evidence type="ECO:0000256" key="2">
    <source>
        <dbReference type="ARBA" id="ARBA00022803"/>
    </source>
</evidence>
<dbReference type="Pfam" id="PF14559">
    <property type="entry name" value="TPR_19"/>
    <property type="match status" value="2"/>
</dbReference>
<protein>
    <submittedName>
        <fullName evidence="5">Putative PEP-CTERM system TPR-repeat lipoprotein</fullName>
    </submittedName>
</protein>
<keyword evidence="6" id="KW-1185">Reference proteome</keyword>
<evidence type="ECO:0000256" key="4">
    <source>
        <dbReference type="SAM" id="MobiDB-lite"/>
    </source>
</evidence>
<dbReference type="RefSeq" id="WP_093389651.1">
    <property type="nucleotide sequence ID" value="NZ_FOTW01000021.1"/>
</dbReference>
<evidence type="ECO:0000256" key="3">
    <source>
        <dbReference type="PROSITE-ProRule" id="PRU00339"/>
    </source>
</evidence>
<proteinExistence type="predicted"/>
<dbReference type="InterPro" id="IPR051012">
    <property type="entry name" value="CellSynth/LPSAsmb/PSIAsmb"/>
</dbReference>
<dbReference type="AlphaFoldDB" id="A0A1I4R5U2"/>
<dbReference type="InterPro" id="IPR019734">
    <property type="entry name" value="TPR_rpt"/>
</dbReference>
<sequence>MVKLSAASGAAPLPPGAACAPPARRAGPPGRPRRPLRCWPLAVLAAALALSGCARHDGAAQMAQARQYQQQGKTRAAIIEMKNVLQQESGNGAARLLLGELYLDTGDVLSADKELRRALALGAPKPQVLPALGRALLQQGQFEQLDALLADTEAQPVYLVLRGNAALGRNQIEPAAKLFEQALRGQPGHAGALLGQARLALARRQPQAALLLVEQALQGNPDEPDHLRLKGDLLRLQGDSAGALLAYQRIVRLRPEQAQAQVDIANLHLQAGRIEQAKAALALARKAGPGQLLVVYTQALIDFREGRLAASLDQLQQVLRVAPEHMPSVLLCGAVQLGLGAYQQAEQQLARFLAANPGQVYASKLMATVALKNGAPEQALQLLEPLLEPAGGARQGDVELLTLAGEAYMQGRKFDKAAAAFEQASALAPQAAMLHAALGVSRIGMGESGRAIAELERAASLEPKGGRAGVLLVLTHLRAKDYPKALAAVKQMERQQGGNPLVHNLKGGVLLASRDVAGARASFEHALTLDPLYLPALENLAQLDTLEKHPELARQRYEAALRRAPKNAAILGALAKLATAQGKPAEARVWLERAARDNPEALAPAMLLAHFYLRSGEQQKALVQAQKLQASNPGNADALALLAEAQTATGQLEPAADSMAKLALLQPASAAVQMRLSTAQLSAGDIAGAVRSLRKALALQPDLPQAQAALVQLLTAQAGYAPALALAREVQRGHAEAPLGYKLEGDVLLAQKRPEAALALYQRAFGLAPSGPLLIPLHGALKAMGRTAQGNARLRDWLAQHPADQPTRLHLASSLLADKDYPAAREQFERILRDDPANVIALNDLAWLYQQQNDGRAVALAERAYKLAPATPAVLDTLGWILAERGEHARALPLLRLASERAPEAGEIRYHLGMSLLKSGDRRGARSELEKVLAGKDFGRRDEVKEVLTRL</sequence>
<evidence type="ECO:0000313" key="5">
    <source>
        <dbReference type="EMBL" id="SFM47672.1"/>
    </source>
</evidence>
<feature type="repeat" description="TPR" evidence="3">
    <location>
        <begin position="670"/>
        <end position="703"/>
    </location>
</feature>
<dbReference type="Pfam" id="PF13181">
    <property type="entry name" value="TPR_8"/>
    <property type="match status" value="1"/>
</dbReference>
<dbReference type="EMBL" id="FOTW01000021">
    <property type="protein sequence ID" value="SFM47672.1"/>
    <property type="molecule type" value="Genomic_DNA"/>
</dbReference>
<keyword evidence="5" id="KW-0449">Lipoprotein</keyword>
<organism evidence="5 6">
    <name type="scientific">Rugamonas rubra</name>
    <dbReference type="NCBI Taxonomy" id="758825"/>
    <lineage>
        <taxon>Bacteria</taxon>
        <taxon>Pseudomonadati</taxon>
        <taxon>Pseudomonadota</taxon>
        <taxon>Betaproteobacteria</taxon>
        <taxon>Burkholderiales</taxon>
        <taxon>Oxalobacteraceae</taxon>
        <taxon>Telluria group</taxon>
        <taxon>Rugamonas</taxon>
    </lineage>
</organism>
<keyword evidence="1" id="KW-0677">Repeat</keyword>
<dbReference type="PANTHER" id="PTHR45586:SF14">
    <property type="entry name" value="TETRATRICOPEPTIDE TPR_2 REPEAT PROTEIN"/>
    <property type="match status" value="1"/>
</dbReference>
<dbReference type="OrthoDB" id="5290951at2"/>
<gene>
    <name evidence="5" type="ORF">SAMN02982985_04194</name>
</gene>
<dbReference type="Proteomes" id="UP000199470">
    <property type="component" value="Unassembled WGS sequence"/>
</dbReference>
<dbReference type="Gene3D" id="1.25.40.10">
    <property type="entry name" value="Tetratricopeptide repeat domain"/>
    <property type="match status" value="6"/>
</dbReference>
<evidence type="ECO:0000313" key="6">
    <source>
        <dbReference type="Proteomes" id="UP000199470"/>
    </source>
</evidence>
<dbReference type="STRING" id="758825.SAMN02982985_04194"/>
<keyword evidence="2 3" id="KW-0802">TPR repeat</keyword>